<evidence type="ECO:0000313" key="12">
    <source>
        <dbReference type="Proteomes" id="UP000735302"/>
    </source>
</evidence>
<dbReference type="GO" id="GO:0019825">
    <property type="term" value="F:oxygen binding"/>
    <property type="evidence" value="ECO:0007669"/>
    <property type="project" value="InterPro"/>
</dbReference>
<proteinExistence type="inferred from homology"/>
<feature type="domain" description="Globin" evidence="10">
    <location>
        <begin position="24"/>
        <end position="172"/>
    </location>
</feature>
<dbReference type="InterPro" id="IPR044399">
    <property type="entry name" value="Mb-like_M"/>
</dbReference>
<dbReference type="InterPro" id="IPR012292">
    <property type="entry name" value="Globin/Proto"/>
</dbReference>
<evidence type="ECO:0000256" key="7">
    <source>
        <dbReference type="ARBA" id="ARBA00023179"/>
    </source>
</evidence>
<evidence type="ECO:0000313" key="11">
    <source>
        <dbReference type="EMBL" id="GFN93656.1"/>
    </source>
</evidence>
<evidence type="ECO:0000256" key="4">
    <source>
        <dbReference type="ARBA" id="ARBA00022621"/>
    </source>
</evidence>
<dbReference type="InterPro" id="IPR000971">
    <property type="entry name" value="Globin"/>
</dbReference>
<keyword evidence="5" id="KW-0479">Metal-binding</keyword>
<comment type="caution">
    <text evidence="11">The sequence shown here is derived from an EMBL/GenBank/DDBJ whole genome shotgun (WGS) entry which is preliminary data.</text>
</comment>
<dbReference type="PANTHER" id="PTHR46458:SF1">
    <property type="entry name" value="GEO09476P1"/>
    <property type="match status" value="1"/>
</dbReference>
<organism evidence="11 12">
    <name type="scientific">Plakobranchus ocellatus</name>
    <dbReference type="NCBI Taxonomy" id="259542"/>
    <lineage>
        <taxon>Eukaryota</taxon>
        <taxon>Metazoa</taxon>
        <taxon>Spiralia</taxon>
        <taxon>Lophotrochozoa</taxon>
        <taxon>Mollusca</taxon>
        <taxon>Gastropoda</taxon>
        <taxon>Heterobranchia</taxon>
        <taxon>Euthyneura</taxon>
        <taxon>Panpulmonata</taxon>
        <taxon>Sacoglossa</taxon>
        <taxon>Placobranchoidea</taxon>
        <taxon>Plakobranchidae</taxon>
        <taxon>Plakobranchus</taxon>
    </lineage>
</organism>
<dbReference type="Pfam" id="PF00042">
    <property type="entry name" value="Globin"/>
    <property type="match status" value="1"/>
</dbReference>
<keyword evidence="7" id="KW-0514">Muscle protein</keyword>
<dbReference type="InterPro" id="IPR050532">
    <property type="entry name" value="Globin-like_OT"/>
</dbReference>
<sequence length="197" mass="22905">MGCDLTKNAVVVVAPEKAEESKAEFSDTQIDTIRSTWPLLAHDIARVGMEVFTRIFRETPSVRSLFDSFGICDTENLKYHQLFIEHTQKFMYVLEALVDNLERPEVIRPSLVALGARHAAVEGYHPEYFRFYKKCMLEVWEMELGEEFIAEVRDSWTRVIEYIVQCMSHGYHISITDQLEAFVDKEVNMEDIITEKT</sequence>
<keyword evidence="3 9" id="KW-0349">Heme</keyword>
<dbReference type="GO" id="GO:0020037">
    <property type="term" value="F:heme binding"/>
    <property type="evidence" value="ECO:0007669"/>
    <property type="project" value="InterPro"/>
</dbReference>
<dbReference type="InterPro" id="IPR009050">
    <property type="entry name" value="Globin-like_sf"/>
</dbReference>
<evidence type="ECO:0000256" key="8">
    <source>
        <dbReference type="ARBA" id="ARBA00030087"/>
    </source>
</evidence>
<evidence type="ECO:0000256" key="5">
    <source>
        <dbReference type="ARBA" id="ARBA00022723"/>
    </source>
</evidence>
<dbReference type="SUPFAM" id="SSF46458">
    <property type="entry name" value="Globin-like"/>
    <property type="match status" value="1"/>
</dbReference>
<gene>
    <name evidence="11" type="ORF">PoB_002016200</name>
</gene>
<comment type="similarity">
    <text evidence="9">Belongs to the globin family.</text>
</comment>
<name>A0AAV3ZGP8_9GAST</name>
<dbReference type="PANTHER" id="PTHR46458">
    <property type="entry name" value="BLR2807 PROTEIN"/>
    <property type="match status" value="1"/>
</dbReference>
<keyword evidence="12" id="KW-1185">Reference proteome</keyword>
<evidence type="ECO:0000256" key="1">
    <source>
        <dbReference type="ARBA" id="ARBA00013895"/>
    </source>
</evidence>
<keyword evidence="6" id="KW-0408">Iron</keyword>
<dbReference type="EMBL" id="BLXT01002363">
    <property type="protein sequence ID" value="GFN93656.1"/>
    <property type="molecule type" value="Genomic_DNA"/>
</dbReference>
<evidence type="ECO:0000256" key="2">
    <source>
        <dbReference type="ARBA" id="ARBA00022448"/>
    </source>
</evidence>
<evidence type="ECO:0000256" key="9">
    <source>
        <dbReference type="RuleBase" id="RU000356"/>
    </source>
</evidence>
<dbReference type="GO" id="GO:0046872">
    <property type="term" value="F:metal ion binding"/>
    <property type="evidence" value="ECO:0007669"/>
    <property type="project" value="UniProtKB-KW"/>
</dbReference>
<protein>
    <recommendedName>
        <fullName evidence="1">Globin</fullName>
    </recommendedName>
    <alternativeName>
        <fullName evidence="8">Myoglobin</fullName>
    </alternativeName>
</protein>
<accession>A0AAV3ZGP8</accession>
<dbReference type="Proteomes" id="UP000735302">
    <property type="component" value="Unassembled WGS sequence"/>
</dbReference>
<evidence type="ECO:0000259" key="10">
    <source>
        <dbReference type="PROSITE" id="PS01033"/>
    </source>
</evidence>
<reference evidence="11 12" key="1">
    <citation type="journal article" date="2021" name="Elife">
        <title>Chloroplast acquisition without the gene transfer in kleptoplastic sea slugs, Plakobranchus ocellatus.</title>
        <authorList>
            <person name="Maeda T."/>
            <person name="Takahashi S."/>
            <person name="Yoshida T."/>
            <person name="Shimamura S."/>
            <person name="Takaki Y."/>
            <person name="Nagai Y."/>
            <person name="Toyoda A."/>
            <person name="Suzuki Y."/>
            <person name="Arimoto A."/>
            <person name="Ishii H."/>
            <person name="Satoh N."/>
            <person name="Nishiyama T."/>
            <person name="Hasebe M."/>
            <person name="Maruyama T."/>
            <person name="Minagawa J."/>
            <person name="Obokata J."/>
            <person name="Shigenobu S."/>
        </authorList>
    </citation>
    <scope>NUCLEOTIDE SEQUENCE [LARGE SCALE GENOMIC DNA]</scope>
</reference>
<dbReference type="CDD" id="cd01040">
    <property type="entry name" value="Mb-like"/>
    <property type="match status" value="1"/>
</dbReference>
<dbReference type="PROSITE" id="PS01033">
    <property type="entry name" value="GLOBIN"/>
    <property type="match status" value="1"/>
</dbReference>
<keyword evidence="4 9" id="KW-0561">Oxygen transport</keyword>
<evidence type="ECO:0000256" key="6">
    <source>
        <dbReference type="ARBA" id="ARBA00023004"/>
    </source>
</evidence>
<keyword evidence="2 9" id="KW-0813">Transport</keyword>
<dbReference type="AlphaFoldDB" id="A0AAV3ZGP8"/>
<dbReference type="Gene3D" id="1.10.490.10">
    <property type="entry name" value="Globins"/>
    <property type="match status" value="1"/>
</dbReference>
<dbReference type="GO" id="GO:0005344">
    <property type="term" value="F:oxygen carrier activity"/>
    <property type="evidence" value="ECO:0007669"/>
    <property type="project" value="UniProtKB-KW"/>
</dbReference>
<evidence type="ECO:0000256" key="3">
    <source>
        <dbReference type="ARBA" id="ARBA00022617"/>
    </source>
</evidence>